<dbReference type="AlphaFoldDB" id="E0IE98"/>
<feature type="region of interest" description="Disordered" evidence="1">
    <location>
        <begin position="453"/>
        <end position="498"/>
    </location>
</feature>
<dbReference type="Proteomes" id="UP000005387">
    <property type="component" value="Unassembled WGS sequence"/>
</dbReference>
<feature type="transmembrane region" description="Helical" evidence="2">
    <location>
        <begin position="15"/>
        <end position="36"/>
    </location>
</feature>
<feature type="transmembrane region" description="Helical" evidence="2">
    <location>
        <begin position="262"/>
        <end position="279"/>
    </location>
</feature>
<gene>
    <name evidence="4" type="ORF">PaecuDRAFT_3989</name>
</gene>
<dbReference type="OrthoDB" id="198399at2"/>
<sequence length="498" mass="54033">MDAAMEWLRLIGDGVLHAVAQPFYYIALLLIALVYIRGTTMERRLFHVRLHAWPLLLIRTIAAGLVAGAILSGLSILIGASLTTEAALWLWGTAGVLALIRVRYLCFAYAAGVLGLLQWLNTFMQTDERSDWLGDMAASLAAIDMPAVLLLVALLHGAEALLVRRQGSKFATPLFMEGKRGKLIGAYRMQGYWAVPLLLLVPTGGGGVQLPWMPLLPWLSGESAGSNAMGWSFAAVPMVIGFTEWTRSQLPEHKARHAAKSLLWYSIAVVLLALAAAWLPALLPVAAFGALVLHELLIWLSNRKETEATPIFVHDDRGLMILGVVPGTPAALMGLQSGEMLHKVNGMRVRTKEQLYDALHRNSAFCKLEVLNREGQQRFIQRARYAGEHHQLGVILAPDDHAEYYAEPSPGSLLELFLRGRAANRRESSFSASQQAGAAAMEQAAALALPAGAGELPNVPSDEQLLLQTSEGAGSETVASDGQELVPRMPSRSSRHKG</sequence>
<feature type="transmembrane region" description="Helical" evidence="2">
    <location>
        <begin position="56"/>
        <end position="80"/>
    </location>
</feature>
<feature type="transmembrane region" description="Helical" evidence="2">
    <location>
        <begin position="107"/>
        <end position="124"/>
    </location>
</feature>
<name>E0IE98_9BACL</name>
<dbReference type="RefSeq" id="WP_006039972.1">
    <property type="nucleotide sequence ID" value="NZ_AEDD01000012.1"/>
</dbReference>
<keyword evidence="2" id="KW-0472">Membrane</keyword>
<dbReference type="Gene3D" id="2.30.42.10">
    <property type="match status" value="1"/>
</dbReference>
<feature type="transmembrane region" description="Helical" evidence="2">
    <location>
        <begin position="192"/>
        <end position="212"/>
    </location>
</feature>
<evidence type="ECO:0000313" key="4">
    <source>
        <dbReference type="EMBL" id="EFM08986.1"/>
    </source>
</evidence>
<dbReference type="SMART" id="SM00228">
    <property type="entry name" value="PDZ"/>
    <property type="match status" value="1"/>
</dbReference>
<feature type="transmembrane region" description="Helical" evidence="2">
    <location>
        <begin position="136"/>
        <end position="155"/>
    </location>
</feature>
<dbReference type="InterPro" id="IPR036034">
    <property type="entry name" value="PDZ_sf"/>
</dbReference>
<accession>E0IE98</accession>
<feature type="transmembrane region" description="Helical" evidence="2">
    <location>
        <begin position="86"/>
        <end position="102"/>
    </location>
</feature>
<keyword evidence="2" id="KW-0812">Transmembrane</keyword>
<dbReference type="eggNOG" id="COG0265">
    <property type="taxonomic scope" value="Bacteria"/>
</dbReference>
<reference evidence="4 5" key="1">
    <citation type="submission" date="2010-07" db="EMBL/GenBank/DDBJ databases">
        <title>The draft genome of Paenibacillus curdlanolyticus YK9.</title>
        <authorList>
            <consortium name="US DOE Joint Genome Institute (JGI-PGF)"/>
            <person name="Lucas S."/>
            <person name="Copeland A."/>
            <person name="Lapidus A."/>
            <person name="Cheng J.-F."/>
            <person name="Bruce D."/>
            <person name="Goodwin L."/>
            <person name="Pitluck S."/>
            <person name="Land M.L."/>
            <person name="Hauser L."/>
            <person name="Chang Y.-J."/>
            <person name="Jeffries C."/>
            <person name="Anderson I.J."/>
            <person name="Johnson E."/>
            <person name="Loganathan U."/>
            <person name="Mulhopadhyay B."/>
            <person name="Kyrpides N."/>
            <person name="Woyke T.J."/>
        </authorList>
    </citation>
    <scope>NUCLEOTIDE SEQUENCE [LARGE SCALE GENOMIC DNA]</scope>
    <source>
        <strain evidence="4 5">YK9</strain>
    </source>
</reference>
<dbReference type="EMBL" id="AEDD01000012">
    <property type="protein sequence ID" value="EFM08986.1"/>
    <property type="molecule type" value="Genomic_DNA"/>
</dbReference>
<feature type="transmembrane region" description="Helical" evidence="2">
    <location>
        <begin position="224"/>
        <end position="242"/>
    </location>
</feature>
<dbReference type="STRING" id="717606.PaecuDRAFT_3989"/>
<feature type="compositionally biased region" description="Polar residues" evidence="1">
    <location>
        <begin position="466"/>
        <end position="480"/>
    </location>
</feature>
<dbReference type="InterPro" id="IPR001478">
    <property type="entry name" value="PDZ"/>
</dbReference>
<keyword evidence="2" id="KW-1133">Transmembrane helix</keyword>
<dbReference type="PROSITE" id="PS50106">
    <property type="entry name" value="PDZ"/>
    <property type="match status" value="1"/>
</dbReference>
<evidence type="ECO:0000256" key="1">
    <source>
        <dbReference type="SAM" id="MobiDB-lite"/>
    </source>
</evidence>
<dbReference type="Pfam" id="PF17820">
    <property type="entry name" value="PDZ_6"/>
    <property type="match status" value="1"/>
</dbReference>
<keyword evidence="5" id="KW-1185">Reference proteome</keyword>
<evidence type="ECO:0000313" key="5">
    <source>
        <dbReference type="Proteomes" id="UP000005387"/>
    </source>
</evidence>
<feature type="domain" description="PDZ" evidence="3">
    <location>
        <begin position="318"/>
        <end position="374"/>
    </location>
</feature>
<protein>
    <submittedName>
        <fullName evidence="4">PDZ/DHR/GLGF domain protein</fullName>
    </submittedName>
</protein>
<evidence type="ECO:0000256" key="2">
    <source>
        <dbReference type="SAM" id="Phobius"/>
    </source>
</evidence>
<proteinExistence type="predicted"/>
<dbReference type="InterPro" id="IPR041489">
    <property type="entry name" value="PDZ_6"/>
</dbReference>
<evidence type="ECO:0000259" key="3">
    <source>
        <dbReference type="PROSITE" id="PS50106"/>
    </source>
</evidence>
<organism evidence="4 5">
    <name type="scientific">Paenibacillus curdlanolyticus YK9</name>
    <dbReference type="NCBI Taxonomy" id="717606"/>
    <lineage>
        <taxon>Bacteria</taxon>
        <taxon>Bacillati</taxon>
        <taxon>Bacillota</taxon>
        <taxon>Bacilli</taxon>
        <taxon>Bacillales</taxon>
        <taxon>Paenibacillaceae</taxon>
        <taxon>Paenibacillus</taxon>
    </lineage>
</organism>
<dbReference type="SUPFAM" id="SSF50156">
    <property type="entry name" value="PDZ domain-like"/>
    <property type="match status" value="1"/>
</dbReference>